<protein>
    <submittedName>
        <fullName evidence="2">Uncharacterized protein</fullName>
    </submittedName>
</protein>
<keyword evidence="1" id="KW-0812">Transmembrane</keyword>
<accession>A0A235B9T5</accession>
<evidence type="ECO:0000256" key="1">
    <source>
        <dbReference type="SAM" id="Phobius"/>
    </source>
</evidence>
<feature type="transmembrane region" description="Helical" evidence="1">
    <location>
        <begin position="117"/>
        <end position="141"/>
    </location>
</feature>
<sequence>MLKQIDLRLDWKSMGILAYVPVAVVALLTGYYTIDPPHDIFYVIRTLEMSVPVFASWWSIFLMQEYVEGVGGETLFSYPLHRWKMGTLRILIFWMLYLSIVAVLLGWVQFLMPDTDLFFSLLIELGIQSFFFAGLGFLFIVVTKNTSWSMGLVIVYTSTLLTGGNLIPVSNIFVFRDEPPSLDQILSPAIKPLLFGILCWVIAQWRLGRGWS</sequence>
<dbReference type="OrthoDB" id="2966946at2"/>
<comment type="caution">
    <text evidence="2">The sequence shown here is derived from an EMBL/GenBank/DDBJ whole genome shotgun (WGS) entry which is preliminary data.</text>
</comment>
<keyword evidence="1" id="KW-1133">Transmembrane helix</keyword>
<organism evidence="2 3">
    <name type="scientific">Paludifilum halophilum</name>
    <dbReference type="NCBI Taxonomy" id="1642702"/>
    <lineage>
        <taxon>Bacteria</taxon>
        <taxon>Bacillati</taxon>
        <taxon>Bacillota</taxon>
        <taxon>Bacilli</taxon>
        <taxon>Bacillales</taxon>
        <taxon>Thermoactinomycetaceae</taxon>
        <taxon>Paludifilum</taxon>
    </lineage>
</organism>
<evidence type="ECO:0000313" key="2">
    <source>
        <dbReference type="EMBL" id="OYD08992.1"/>
    </source>
</evidence>
<feature type="transmembrane region" description="Helical" evidence="1">
    <location>
        <begin position="185"/>
        <end position="203"/>
    </location>
</feature>
<keyword evidence="3" id="KW-1185">Reference proteome</keyword>
<gene>
    <name evidence="2" type="ORF">CHM34_04250</name>
</gene>
<dbReference type="Proteomes" id="UP000215459">
    <property type="component" value="Unassembled WGS sequence"/>
</dbReference>
<name>A0A235B9T5_9BACL</name>
<feature type="transmembrane region" description="Helical" evidence="1">
    <location>
        <begin position="90"/>
        <end position="111"/>
    </location>
</feature>
<keyword evidence="1" id="KW-0472">Membrane</keyword>
<dbReference type="RefSeq" id="WP_094263340.1">
    <property type="nucleotide sequence ID" value="NZ_NOWF01000002.1"/>
</dbReference>
<reference evidence="2 3" key="1">
    <citation type="submission" date="2017-07" db="EMBL/GenBank/DDBJ databases">
        <title>The genome sequence of Paludifilum halophilum highlights mechanisms for microbial adaptation to high salt environemnts.</title>
        <authorList>
            <person name="Belbahri L."/>
        </authorList>
    </citation>
    <scope>NUCLEOTIDE SEQUENCE [LARGE SCALE GENOMIC DNA]</scope>
    <source>
        <strain evidence="2 3">DSM 102817</strain>
    </source>
</reference>
<proteinExistence type="predicted"/>
<dbReference type="AlphaFoldDB" id="A0A235B9T5"/>
<feature type="transmembrane region" description="Helical" evidence="1">
    <location>
        <begin position="153"/>
        <end position="173"/>
    </location>
</feature>
<feature type="transmembrane region" description="Helical" evidence="1">
    <location>
        <begin position="40"/>
        <end position="60"/>
    </location>
</feature>
<feature type="transmembrane region" description="Helical" evidence="1">
    <location>
        <begin position="16"/>
        <end position="34"/>
    </location>
</feature>
<dbReference type="EMBL" id="NOWF01000002">
    <property type="protein sequence ID" value="OYD08992.1"/>
    <property type="molecule type" value="Genomic_DNA"/>
</dbReference>
<evidence type="ECO:0000313" key="3">
    <source>
        <dbReference type="Proteomes" id="UP000215459"/>
    </source>
</evidence>